<reference evidence="2" key="2">
    <citation type="submission" date="2017-12" db="EMBL/GenBank/DDBJ databases">
        <title>Genome sequence of the Bar-tailed Godwit (Limosa lapponica baueri).</title>
        <authorList>
            <person name="Lima N.C.B."/>
            <person name="Parody-Merino A.M."/>
            <person name="Battley P.F."/>
            <person name="Fidler A.E."/>
            <person name="Prosdocimi F."/>
        </authorList>
    </citation>
    <scope>NUCLEOTIDE SEQUENCE [LARGE SCALE GENOMIC DNA]</scope>
</reference>
<dbReference type="EMBL" id="KZ514585">
    <property type="protein sequence ID" value="PKU30483.1"/>
    <property type="molecule type" value="Genomic_DNA"/>
</dbReference>
<accession>A0A2I0T9J7</accession>
<sequence length="66" mass="7369">MKNGLIDKAQEPFSVRNKPFFDIYASRKLGEVECLKVYTNKCIATVEGVCFGKLSGCGPLRKKEIV</sequence>
<name>A0A2I0T9J7_LIMLA</name>
<dbReference type="AlphaFoldDB" id="A0A2I0T9J7"/>
<reference evidence="2" key="1">
    <citation type="submission" date="2017-11" db="EMBL/GenBank/DDBJ databases">
        <authorList>
            <person name="Lima N.C."/>
            <person name="Parody-Merino A.M."/>
            <person name="Battley P.F."/>
            <person name="Fidler A.E."/>
            <person name="Prosdocimi F."/>
        </authorList>
    </citation>
    <scope>NUCLEOTIDE SEQUENCE [LARGE SCALE GENOMIC DNA]</scope>
</reference>
<proteinExistence type="predicted"/>
<evidence type="ECO:0000313" key="1">
    <source>
        <dbReference type="EMBL" id="PKU30483.1"/>
    </source>
</evidence>
<dbReference type="OrthoDB" id="200924at2759"/>
<gene>
    <name evidence="1" type="ORF">llap_19213</name>
</gene>
<organism evidence="1 2">
    <name type="scientific">Limosa lapponica baueri</name>
    <dbReference type="NCBI Taxonomy" id="1758121"/>
    <lineage>
        <taxon>Eukaryota</taxon>
        <taxon>Metazoa</taxon>
        <taxon>Chordata</taxon>
        <taxon>Craniata</taxon>
        <taxon>Vertebrata</taxon>
        <taxon>Euteleostomi</taxon>
        <taxon>Archelosauria</taxon>
        <taxon>Archosauria</taxon>
        <taxon>Dinosauria</taxon>
        <taxon>Saurischia</taxon>
        <taxon>Theropoda</taxon>
        <taxon>Coelurosauria</taxon>
        <taxon>Aves</taxon>
        <taxon>Neognathae</taxon>
        <taxon>Neoaves</taxon>
        <taxon>Charadriiformes</taxon>
        <taxon>Scolopacidae</taxon>
        <taxon>Limosa</taxon>
    </lineage>
</organism>
<dbReference type="Proteomes" id="UP000233556">
    <property type="component" value="Unassembled WGS sequence"/>
</dbReference>
<keyword evidence="2" id="KW-1185">Reference proteome</keyword>
<protein>
    <submittedName>
        <fullName evidence="1">Uncharacterized protein</fullName>
    </submittedName>
</protein>
<evidence type="ECO:0000313" key="2">
    <source>
        <dbReference type="Proteomes" id="UP000233556"/>
    </source>
</evidence>